<dbReference type="GO" id="GO:0003723">
    <property type="term" value="F:RNA binding"/>
    <property type="evidence" value="ECO:0007669"/>
    <property type="project" value="UniProtKB-KW"/>
</dbReference>
<evidence type="ECO:0000256" key="9">
    <source>
        <dbReference type="ARBA" id="ARBA00022884"/>
    </source>
</evidence>
<keyword evidence="9" id="KW-0694">RNA-binding</keyword>
<dbReference type="GO" id="GO:0090486">
    <property type="term" value="F:small RNA 2'-O-methyltransferase activity"/>
    <property type="evidence" value="ECO:0007669"/>
    <property type="project" value="UniProtKB-EC"/>
</dbReference>
<evidence type="ECO:0000313" key="17">
    <source>
        <dbReference type="Proteomes" id="UP001189122"/>
    </source>
</evidence>
<evidence type="ECO:0000256" key="13">
    <source>
        <dbReference type="SAM" id="MobiDB-lite"/>
    </source>
</evidence>
<dbReference type="EC" id="2.1.1.386" evidence="11"/>
<dbReference type="GO" id="GO:0005634">
    <property type="term" value="C:nucleus"/>
    <property type="evidence" value="ECO:0007669"/>
    <property type="project" value="TreeGrafter"/>
</dbReference>
<dbReference type="GO" id="GO:0003755">
    <property type="term" value="F:peptidyl-prolyl cis-trans isomerase activity"/>
    <property type="evidence" value="ECO:0007669"/>
    <property type="project" value="InterPro"/>
</dbReference>
<keyword evidence="17" id="KW-1185">Reference proteome</keyword>
<dbReference type="GO" id="GO:0030422">
    <property type="term" value="P:siRNA processing"/>
    <property type="evidence" value="ECO:0007669"/>
    <property type="project" value="TreeGrafter"/>
</dbReference>
<dbReference type="Pfam" id="PF17842">
    <property type="entry name" value="dsRBD2"/>
    <property type="match status" value="2"/>
</dbReference>
<keyword evidence="7" id="KW-0479">Metal-binding</keyword>
<evidence type="ECO:0000313" key="16">
    <source>
        <dbReference type="EMBL" id="CAA2618205.1"/>
    </source>
</evidence>
<evidence type="ECO:0000256" key="3">
    <source>
        <dbReference type="ARBA" id="ARBA00021330"/>
    </source>
</evidence>
<feature type="region of interest" description="Disordered" evidence="13">
    <location>
        <begin position="483"/>
        <end position="533"/>
    </location>
</feature>
<feature type="domain" description="HEN1 double-stranded RNA binding" evidence="14">
    <location>
        <begin position="423"/>
        <end position="475"/>
    </location>
</feature>
<dbReference type="GO" id="GO:0005737">
    <property type="term" value="C:cytoplasm"/>
    <property type="evidence" value="ECO:0007669"/>
    <property type="project" value="TreeGrafter"/>
</dbReference>
<evidence type="ECO:0000256" key="7">
    <source>
        <dbReference type="ARBA" id="ARBA00022723"/>
    </source>
</evidence>
<feature type="domain" description="HEN1 double-stranded RNA binding" evidence="14">
    <location>
        <begin position="355"/>
        <end position="412"/>
    </location>
</feature>
<dbReference type="Proteomes" id="UP001189122">
    <property type="component" value="Unassembled WGS sequence"/>
</dbReference>
<evidence type="ECO:0000256" key="5">
    <source>
        <dbReference type="ARBA" id="ARBA00022679"/>
    </source>
</evidence>
<dbReference type="PANTHER" id="PTHR21404">
    <property type="entry name" value="HEN1"/>
    <property type="match status" value="1"/>
</dbReference>
<name>A0A7I8IL77_SPIIN</name>
<dbReference type="SUPFAM" id="SSF54768">
    <property type="entry name" value="dsRNA-binding domain-like"/>
    <property type="match status" value="1"/>
</dbReference>
<dbReference type="Pfam" id="PF21224">
    <property type="entry name" value="Hen1_LCD"/>
    <property type="match status" value="1"/>
</dbReference>
<gene>
    <name evidence="16" type="ORF">SI7747_04004372</name>
</gene>
<evidence type="ECO:0000256" key="6">
    <source>
        <dbReference type="ARBA" id="ARBA00022691"/>
    </source>
</evidence>
<proteinExistence type="inferred from homology"/>
<protein>
    <recommendedName>
        <fullName evidence="3">Small RNA 2'-O-methyltransferase</fullName>
        <ecNumber evidence="11">2.1.1.386</ecNumber>
    </recommendedName>
</protein>
<evidence type="ECO:0000256" key="8">
    <source>
        <dbReference type="ARBA" id="ARBA00022842"/>
    </source>
</evidence>
<dbReference type="EMBL" id="LR743591">
    <property type="protein sequence ID" value="CAA2618205.1"/>
    <property type="molecule type" value="Genomic_DNA"/>
</dbReference>
<evidence type="ECO:0000259" key="14">
    <source>
        <dbReference type="Pfam" id="PF17842"/>
    </source>
</evidence>
<keyword evidence="8" id="KW-0460">Magnesium</keyword>
<comment type="cofactor">
    <cofactor evidence="1">
        <name>Mg(2+)</name>
        <dbReference type="ChEBI" id="CHEBI:18420"/>
    </cofactor>
</comment>
<evidence type="ECO:0000256" key="2">
    <source>
        <dbReference type="ARBA" id="ARBA00009026"/>
    </source>
</evidence>
<comment type="catalytic activity">
    <reaction evidence="12">
        <text>small RNA 3'-end nucleotide + S-adenosyl-L-methionine = small RNA 3'-end 2'-O-methylnucleotide + S-adenosyl-L-homocysteine + H(+)</text>
        <dbReference type="Rhea" id="RHEA:37887"/>
        <dbReference type="Rhea" id="RHEA-COMP:10415"/>
        <dbReference type="Rhea" id="RHEA-COMP:10416"/>
        <dbReference type="ChEBI" id="CHEBI:15378"/>
        <dbReference type="ChEBI" id="CHEBI:57856"/>
        <dbReference type="ChEBI" id="CHEBI:59789"/>
        <dbReference type="ChEBI" id="CHEBI:74896"/>
        <dbReference type="ChEBI" id="CHEBI:74898"/>
        <dbReference type="EC" id="2.1.1.386"/>
    </reaction>
</comment>
<dbReference type="InterPro" id="IPR029063">
    <property type="entry name" value="SAM-dependent_MTases_sf"/>
</dbReference>
<evidence type="ECO:0000256" key="4">
    <source>
        <dbReference type="ARBA" id="ARBA00022603"/>
    </source>
</evidence>
<reference evidence="16 17" key="1">
    <citation type="submission" date="2019-12" db="EMBL/GenBank/DDBJ databases">
        <authorList>
            <person name="Scholz U."/>
            <person name="Mascher M."/>
            <person name="Fiebig A."/>
        </authorList>
    </citation>
    <scope>NUCLEOTIDE SEQUENCE</scope>
</reference>
<dbReference type="EMBL" id="CACRZD030000004">
    <property type="protein sequence ID" value="CAA6657922.1"/>
    <property type="molecule type" value="Genomic_DNA"/>
</dbReference>
<dbReference type="GO" id="GO:0001510">
    <property type="term" value="P:RNA methylation"/>
    <property type="evidence" value="ECO:0007669"/>
    <property type="project" value="InterPro"/>
</dbReference>
<keyword evidence="10" id="KW-0943">RNA-mediated gene silencing</keyword>
<evidence type="ECO:0000256" key="12">
    <source>
        <dbReference type="ARBA" id="ARBA00048418"/>
    </source>
</evidence>
<evidence type="ECO:0000259" key="15">
    <source>
        <dbReference type="Pfam" id="PF18441"/>
    </source>
</evidence>
<dbReference type="GO" id="GO:0046872">
    <property type="term" value="F:metal ion binding"/>
    <property type="evidence" value="ECO:0007669"/>
    <property type="project" value="UniProtKB-KW"/>
</dbReference>
<dbReference type="Pfam" id="PF18441">
    <property type="entry name" value="Hen1_Lam_C"/>
    <property type="match status" value="1"/>
</dbReference>
<keyword evidence="4" id="KW-0489">Methyltransferase</keyword>
<evidence type="ECO:0000256" key="11">
    <source>
        <dbReference type="ARBA" id="ARBA00035025"/>
    </source>
</evidence>
<dbReference type="InterPro" id="IPR026610">
    <property type="entry name" value="Hen1"/>
</dbReference>
<dbReference type="InterPro" id="IPR040870">
    <property type="entry name" value="HEN1_dsRBD2"/>
</dbReference>
<feature type="compositionally biased region" description="Low complexity" evidence="13">
    <location>
        <begin position="486"/>
        <end position="502"/>
    </location>
</feature>
<dbReference type="PANTHER" id="PTHR21404:SF3">
    <property type="entry name" value="SMALL RNA 2'-O-METHYLTRANSFERASE"/>
    <property type="match status" value="1"/>
</dbReference>
<organism evidence="16">
    <name type="scientific">Spirodela intermedia</name>
    <name type="common">Intermediate duckweed</name>
    <dbReference type="NCBI Taxonomy" id="51605"/>
    <lineage>
        <taxon>Eukaryota</taxon>
        <taxon>Viridiplantae</taxon>
        <taxon>Streptophyta</taxon>
        <taxon>Embryophyta</taxon>
        <taxon>Tracheophyta</taxon>
        <taxon>Spermatophyta</taxon>
        <taxon>Magnoliopsida</taxon>
        <taxon>Liliopsida</taxon>
        <taxon>Araceae</taxon>
        <taxon>Lemnoideae</taxon>
        <taxon>Spirodela</taxon>
    </lineage>
</organism>
<evidence type="ECO:0000256" key="1">
    <source>
        <dbReference type="ARBA" id="ARBA00001946"/>
    </source>
</evidence>
<dbReference type="Gene3D" id="3.40.50.150">
    <property type="entry name" value="Vaccinia Virus protein VP39"/>
    <property type="match status" value="1"/>
</dbReference>
<feature type="domain" description="Small RNA 2'-O-methyltransferase Hen1 La-motif C-terminal" evidence="15">
    <location>
        <begin position="221"/>
        <end position="353"/>
    </location>
</feature>
<dbReference type="AlphaFoldDB" id="A0A7I8IL77"/>
<sequence>MSQFGVKKPPLSAKAVLHQRYGDKACYKVEQVLEPVENDCPGLAILHHDRVLYRCHLQLPELSVTSEKFTKRKDAEQSAAKMALEKLGIQPTTKDLTPEEAWDELIVRISSLFTDKFSLSGHPIVGHFRAAIKREGDTHGLIPVSIIAACDSKIVNLCKLVNPKAGSDPLLVVSLVLKAARLVNSICVSDRGLWMGKKGSYSSDALQSLISHSTTSTDHGSIEALFIPSSIEKPVETITLELSAGRCYMDEISQKLGVEDSSHVLVSRAVGKASSEMRFYFSSPRCQLSCPDLSSSETPLHGEEPLNLLGSYFSGQNIYGDAVLATVGYAWKSKDLFCENVTLSTYYRMLLGMTPDGCYKLSREAILAVKLPSSFTTKSNWRGHSPRDLLCMFCRHHRLMEPLFSVKELPAPSGASQGLDQLKSSEGLGVFACEVKILSKQQDPILECLGDGCKKQTDAVQKAALSALSWLDRCFKRLCVPLEEPSSSSSSSGSAQQSVSTQRDSPRSSHTASPSMPAALGERDSPRMQPTQPGLVSFRVEGLESGAPPAVGSLEGSRQTLESRDELEFELGTGAVIDHVEACVSQMSTGQSAQFTISLPSRELVLAASGQSAELISPLDLRELLFQACSLEYSLKVLQISEPNEVRMEQALFSPLCRSRGLTLPWVSSTAPPPLACLLDSLMEHQTTLEKVVGVDVSTRGLCRAAKILHAKLAKEDSPVGSSIKSAVLYGGSITDYDSRLHGFDVGTCLEVIEHMEEDQAGLFGEVVLSLFCPRLLIISTPNYEYNPVLQGSLMAAEEDDRGEKSRTAPCRFRNHDHKFEWTRGQFERWAVDLASRHSYRVDFGGVGGSPGVEPGFASQIAVFRRCASHPAEAGRPPGGQTLRGHLGVARLARRHLFSKNSSSFLLFLSSLSRFNVDSKPSCWRFLGLCRNIMLSFEANFLEN</sequence>
<dbReference type="InterPro" id="IPR040813">
    <property type="entry name" value="Hen1_Lam_C"/>
</dbReference>
<comment type="similarity">
    <text evidence="2">Belongs to the methyltransferase superfamily. HEN1 family.</text>
</comment>
<accession>A0A7I8IL77</accession>
<dbReference type="InterPro" id="IPR046357">
    <property type="entry name" value="PPIase_dom_sf"/>
</dbReference>
<evidence type="ECO:0000256" key="10">
    <source>
        <dbReference type="ARBA" id="ARBA00023158"/>
    </source>
</evidence>
<keyword evidence="6" id="KW-0949">S-adenosyl-L-methionine</keyword>
<dbReference type="Gene3D" id="3.30.160.20">
    <property type="match status" value="1"/>
</dbReference>
<dbReference type="Gene3D" id="3.10.50.40">
    <property type="match status" value="1"/>
</dbReference>
<keyword evidence="5" id="KW-0808">Transferase</keyword>